<evidence type="ECO:0000256" key="9">
    <source>
        <dbReference type="ARBA" id="ARBA00023012"/>
    </source>
</evidence>
<dbReference type="CDD" id="cd00075">
    <property type="entry name" value="HATPase"/>
    <property type="match status" value="1"/>
</dbReference>
<dbReference type="EC" id="2.7.13.3" evidence="3"/>
<dbReference type="SMART" id="SM00388">
    <property type="entry name" value="HisKA"/>
    <property type="match status" value="1"/>
</dbReference>
<dbReference type="Pfam" id="PF02518">
    <property type="entry name" value="HATPase_c"/>
    <property type="match status" value="1"/>
</dbReference>
<dbReference type="InterPro" id="IPR003594">
    <property type="entry name" value="HATPase_dom"/>
</dbReference>
<keyword evidence="5" id="KW-0808">Transferase</keyword>
<evidence type="ECO:0000313" key="14">
    <source>
        <dbReference type="Proteomes" id="UP001235840"/>
    </source>
</evidence>
<feature type="transmembrane region" description="Helical" evidence="11">
    <location>
        <begin position="12"/>
        <end position="35"/>
    </location>
</feature>
<organism evidence="13 14">
    <name type="scientific">Caldalkalibacillus horti</name>
    <dbReference type="NCBI Taxonomy" id="77523"/>
    <lineage>
        <taxon>Bacteria</taxon>
        <taxon>Bacillati</taxon>
        <taxon>Bacillota</taxon>
        <taxon>Bacilli</taxon>
        <taxon>Bacillales</taxon>
        <taxon>Bacillaceae</taxon>
        <taxon>Caldalkalibacillus</taxon>
    </lineage>
</organism>
<dbReference type="SUPFAM" id="SSF55874">
    <property type="entry name" value="ATPase domain of HSP90 chaperone/DNA topoisomerase II/histidine kinase"/>
    <property type="match status" value="1"/>
</dbReference>
<evidence type="ECO:0000256" key="8">
    <source>
        <dbReference type="ARBA" id="ARBA00022840"/>
    </source>
</evidence>
<comment type="subcellular location">
    <subcellularLocation>
        <location evidence="2">Membrane</location>
    </subcellularLocation>
</comment>
<protein>
    <recommendedName>
        <fullName evidence="3">histidine kinase</fullName>
        <ecNumber evidence="3">2.7.13.3</ecNumber>
    </recommendedName>
</protein>
<dbReference type="CDD" id="cd00082">
    <property type="entry name" value="HisKA"/>
    <property type="match status" value="1"/>
</dbReference>
<dbReference type="PANTHER" id="PTHR45453:SF1">
    <property type="entry name" value="PHOSPHATE REGULON SENSOR PROTEIN PHOR"/>
    <property type="match status" value="1"/>
</dbReference>
<evidence type="ECO:0000313" key="13">
    <source>
        <dbReference type="EMBL" id="MDQ0168311.1"/>
    </source>
</evidence>
<dbReference type="InterPro" id="IPR005467">
    <property type="entry name" value="His_kinase_dom"/>
</dbReference>
<dbReference type="InterPro" id="IPR004358">
    <property type="entry name" value="Sig_transdc_His_kin-like_C"/>
</dbReference>
<dbReference type="GO" id="GO:0016301">
    <property type="term" value="F:kinase activity"/>
    <property type="evidence" value="ECO:0007669"/>
    <property type="project" value="UniProtKB-KW"/>
</dbReference>
<keyword evidence="11" id="KW-1133">Transmembrane helix</keyword>
<gene>
    <name evidence="13" type="ORF">J2S11_004273</name>
</gene>
<dbReference type="PRINTS" id="PR00344">
    <property type="entry name" value="BCTRLSENSOR"/>
</dbReference>
<dbReference type="PROSITE" id="PS50109">
    <property type="entry name" value="HIS_KIN"/>
    <property type="match status" value="1"/>
</dbReference>
<comment type="catalytic activity">
    <reaction evidence="1">
        <text>ATP + protein L-histidine = ADP + protein N-phospho-L-histidine.</text>
        <dbReference type="EC" id="2.7.13.3"/>
    </reaction>
</comment>
<keyword evidence="9" id="KW-0902">Two-component regulatory system</keyword>
<dbReference type="Gene3D" id="3.30.565.10">
    <property type="entry name" value="Histidine kinase-like ATPase, C-terminal domain"/>
    <property type="match status" value="1"/>
</dbReference>
<feature type="coiled-coil region" evidence="10">
    <location>
        <begin position="119"/>
        <end position="146"/>
    </location>
</feature>
<accession>A0ABT9W503</accession>
<keyword evidence="11" id="KW-0472">Membrane</keyword>
<dbReference type="Proteomes" id="UP001235840">
    <property type="component" value="Unassembled WGS sequence"/>
</dbReference>
<evidence type="ECO:0000256" key="6">
    <source>
        <dbReference type="ARBA" id="ARBA00022741"/>
    </source>
</evidence>
<dbReference type="InterPro" id="IPR003661">
    <property type="entry name" value="HisK_dim/P_dom"/>
</dbReference>
<evidence type="ECO:0000256" key="3">
    <source>
        <dbReference type="ARBA" id="ARBA00012438"/>
    </source>
</evidence>
<evidence type="ECO:0000259" key="12">
    <source>
        <dbReference type="PROSITE" id="PS50109"/>
    </source>
</evidence>
<evidence type="ECO:0000256" key="10">
    <source>
        <dbReference type="SAM" id="Coils"/>
    </source>
</evidence>
<sequence>MNLEKKLGLHYFKFVIGIVVQGIILYIFLFILYAIITRLPFMHWFFEIDLAEALILAFLGFVPPILVFILIAGLIFGRRMSSPIFYHLKWIDHLAAGNYTAPEVNEYANRKNMRFFTLYQELTEKMELLTTRLQQNDVERKELEKMRKEWTSGVTHDLKTPLSYIQGYSTMLLSEKHTWSPEEQTHFLKIMREKAAHMQHLIDDLSDSLQFEQGSVPLDKESIDIVAFLHRLVEDIKQQPNALHHQFDVSSDKESFMYSFDSYLLKRALTNFLMNAVIHNETKTNITVSLTCELKAIHITIADDGIGMSESQIEHLFERYFRGTATDIPTAGTGLGMAIAKQFIVAHQGKIKVDSTLGEGTSIQVTLPLVN</sequence>
<feature type="domain" description="Histidine kinase" evidence="12">
    <location>
        <begin position="153"/>
        <end position="371"/>
    </location>
</feature>
<dbReference type="Gene3D" id="1.10.287.130">
    <property type="match status" value="1"/>
</dbReference>
<dbReference type="PANTHER" id="PTHR45453">
    <property type="entry name" value="PHOSPHATE REGULON SENSOR PROTEIN PHOR"/>
    <property type="match status" value="1"/>
</dbReference>
<keyword evidence="11" id="KW-0812">Transmembrane</keyword>
<keyword evidence="10" id="KW-0175">Coiled coil</keyword>
<keyword evidence="14" id="KW-1185">Reference proteome</keyword>
<keyword evidence="4" id="KW-0597">Phosphoprotein</keyword>
<dbReference type="InterPro" id="IPR036890">
    <property type="entry name" value="HATPase_C_sf"/>
</dbReference>
<evidence type="ECO:0000256" key="11">
    <source>
        <dbReference type="SAM" id="Phobius"/>
    </source>
</evidence>
<feature type="transmembrane region" description="Helical" evidence="11">
    <location>
        <begin position="55"/>
        <end position="76"/>
    </location>
</feature>
<name>A0ABT9W503_9BACI</name>
<dbReference type="RefSeq" id="WP_307397952.1">
    <property type="nucleotide sequence ID" value="NZ_BAAADK010000004.1"/>
</dbReference>
<dbReference type="SUPFAM" id="SSF47384">
    <property type="entry name" value="Homodimeric domain of signal transducing histidine kinase"/>
    <property type="match status" value="1"/>
</dbReference>
<dbReference type="Pfam" id="PF00512">
    <property type="entry name" value="HisKA"/>
    <property type="match status" value="1"/>
</dbReference>
<comment type="caution">
    <text evidence="13">The sequence shown here is derived from an EMBL/GenBank/DDBJ whole genome shotgun (WGS) entry which is preliminary data.</text>
</comment>
<dbReference type="InterPro" id="IPR036097">
    <property type="entry name" value="HisK_dim/P_sf"/>
</dbReference>
<evidence type="ECO:0000256" key="7">
    <source>
        <dbReference type="ARBA" id="ARBA00022777"/>
    </source>
</evidence>
<evidence type="ECO:0000256" key="2">
    <source>
        <dbReference type="ARBA" id="ARBA00004370"/>
    </source>
</evidence>
<dbReference type="EMBL" id="JAUSTY010000027">
    <property type="protein sequence ID" value="MDQ0168311.1"/>
    <property type="molecule type" value="Genomic_DNA"/>
</dbReference>
<dbReference type="SMART" id="SM00387">
    <property type="entry name" value="HATPase_c"/>
    <property type="match status" value="1"/>
</dbReference>
<dbReference type="InterPro" id="IPR050351">
    <property type="entry name" value="BphY/WalK/GraS-like"/>
</dbReference>
<evidence type="ECO:0000256" key="1">
    <source>
        <dbReference type="ARBA" id="ARBA00000085"/>
    </source>
</evidence>
<reference evidence="13 14" key="1">
    <citation type="submission" date="2023-07" db="EMBL/GenBank/DDBJ databases">
        <title>Genomic Encyclopedia of Type Strains, Phase IV (KMG-IV): sequencing the most valuable type-strain genomes for metagenomic binning, comparative biology and taxonomic classification.</title>
        <authorList>
            <person name="Goeker M."/>
        </authorList>
    </citation>
    <scope>NUCLEOTIDE SEQUENCE [LARGE SCALE GENOMIC DNA]</scope>
    <source>
        <strain evidence="13 14">DSM 12751</strain>
    </source>
</reference>
<keyword evidence="7 13" id="KW-0418">Kinase</keyword>
<evidence type="ECO:0000256" key="5">
    <source>
        <dbReference type="ARBA" id="ARBA00022679"/>
    </source>
</evidence>
<evidence type="ECO:0000256" key="4">
    <source>
        <dbReference type="ARBA" id="ARBA00022553"/>
    </source>
</evidence>
<proteinExistence type="predicted"/>
<keyword evidence="6" id="KW-0547">Nucleotide-binding</keyword>
<keyword evidence="8" id="KW-0067">ATP-binding</keyword>